<dbReference type="AlphaFoldDB" id="A0A916JM45"/>
<dbReference type="RefSeq" id="WP_258541489.1">
    <property type="nucleotide sequence ID" value="NZ_OU015584.1"/>
</dbReference>
<keyword evidence="1" id="KW-1133">Transmembrane helix</keyword>
<feature type="transmembrane region" description="Helical" evidence="1">
    <location>
        <begin position="280"/>
        <end position="300"/>
    </location>
</feature>
<dbReference type="EMBL" id="OU015584">
    <property type="protein sequence ID" value="CAG5080374.1"/>
    <property type="molecule type" value="Genomic_DNA"/>
</dbReference>
<feature type="transmembrane region" description="Helical" evidence="1">
    <location>
        <begin position="225"/>
        <end position="241"/>
    </location>
</feature>
<organism evidence="2 3">
    <name type="scientific">Parvicella tangerina</name>
    <dbReference type="NCBI Taxonomy" id="2829795"/>
    <lineage>
        <taxon>Bacteria</taxon>
        <taxon>Pseudomonadati</taxon>
        <taxon>Bacteroidota</taxon>
        <taxon>Flavobacteriia</taxon>
        <taxon>Flavobacteriales</taxon>
        <taxon>Parvicellaceae</taxon>
        <taxon>Parvicella</taxon>
    </lineage>
</organism>
<evidence type="ECO:0000313" key="3">
    <source>
        <dbReference type="Proteomes" id="UP000683507"/>
    </source>
</evidence>
<keyword evidence="1" id="KW-0472">Membrane</keyword>
<dbReference type="KEGG" id="ptan:CRYO30217_01280"/>
<evidence type="ECO:0000256" key="1">
    <source>
        <dbReference type="SAM" id="Phobius"/>
    </source>
</evidence>
<proteinExistence type="predicted"/>
<accession>A0A916JM45</accession>
<feature type="transmembrane region" description="Helical" evidence="1">
    <location>
        <begin position="54"/>
        <end position="81"/>
    </location>
</feature>
<feature type="transmembrane region" description="Helical" evidence="1">
    <location>
        <begin position="88"/>
        <end position="107"/>
    </location>
</feature>
<keyword evidence="3" id="KW-1185">Reference proteome</keyword>
<dbReference type="Proteomes" id="UP000683507">
    <property type="component" value="Chromosome"/>
</dbReference>
<feature type="transmembrane region" description="Helical" evidence="1">
    <location>
        <begin position="167"/>
        <end position="186"/>
    </location>
</feature>
<feature type="transmembrane region" description="Helical" evidence="1">
    <location>
        <begin position="253"/>
        <end position="274"/>
    </location>
</feature>
<reference evidence="2" key="1">
    <citation type="submission" date="2021-04" db="EMBL/GenBank/DDBJ databases">
        <authorList>
            <person name="Rodrigo-Torres L."/>
            <person name="Arahal R. D."/>
            <person name="Lucena T."/>
        </authorList>
    </citation>
    <scope>NUCLEOTIDE SEQUENCE</scope>
    <source>
        <strain evidence="2">AS29M-1</strain>
    </source>
</reference>
<protein>
    <submittedName>
        <fullName evidence="2">Uncharacterized protein</fullName>
    </submittedName>
</protein>
<keyword evidence="1" id="KW-0812">Transmembrane</keyword>
<name>A0A916JM45_9FLAO</name>
<evidence type="ECO:0000313" key="2">
    <source>
        <dbReference type="EMBL" id="CAG5080374.1"/>
    </source>
</evidence>
<gene>
    <name evidence="2" type="ORF">CRYO30217_01280</name>
</gene>
<sequence length="456" mass="52713">MLLLLSLLGFYINTTGDNGDSVMHYLFSHYAFEHPENFLDHWAKPVFVLLSSPFAYFGFKGMILFNVICFSLTALITFYVAKKLQLKYALLIFPLFLGAPLFFKMAFSGLTEYLFGLMMILGIFLFQRNKALPAIILISFLPMVRSEGLIIIGVFGLFLLWRKMYKWLPLLLTGQLLYTIIGALYYQDILWVIHKIPYANVDSPYGNGGIFDFIFRLLYVIEKPLFLLFTIGLGVFVLKSLKRQYTQEENNSIILILSTFTALFLSHTVFWWLGVFNSMGLARVLIVVVPQVIIISLFGIEYGIALIKNENLRKVAIVGIVFMVLAFPFTTGKNSVQYGKEMFSVMDHQLIDEQVAPFIQSELENYREHVVYFSHPYLSLALDIDYFDLEKHQEMQHLQYQEPEVNSLIIWDNWFSPTEGNMDLNSLIEHPNYEMKASFKRTVESGEISFVIFEVH</sequence>
<feature type="transmembrane region" description="Helical" evidence="1">
    <location>
        <begin position="312"/>
        <end position="330"/>
    </location>
</feature>
<feature type="transmembrane region" description="Helical" evidence="1">
    <location>
        <begin position="135"/>
        <end position="161"/>
    </location>
</feature>